<dbReference type="InterPro" id="IPR033116">
    <property type="entry name" value="TRYPSIN_SER"/>
</dbReference>
<organism evidence="12 13">
    <name type="scientific">Tenebrio molitor</name>
    <name type="common">Yellow mealworm beetle</name>
    <dbReference type="NCBI Taxonomy" id="7067"/>
    <lineage>
        <taxon>Eukaryota</taxon>
        <taxon>Metazoa</taxon>
        <taxon>Ecdysozoa</taxon>
        <taxon>Arthropoda</taxon>
        <taxon>Hexapoda</taxon>
        <taxon>Insecta</taxon>
        <taxon>Pterygota</taxon>
        <taxon>Neoptera</taxon>
        <taxon>Endopterygota</taxon>
        <taxon>Coleoptera</taxon>
        <taxon>Polyphaga</taxon>
        <taxon>Cucujiformia</taxon>
        <taxon>Tenebrionidae</taxon>
        <taxon>Tenebrio</taxon>
    </lineage>
</organism>
<keyword evidence="2" id="KW-0732">Signal</keyword>
<evidence type="ECO:0000256" key="1">
    <source>
        <dbReference type="ARBA" id="ARBA00022670"/>
    </source>
</evidence>
<dbReference type="Gene3D" id="2.40.10.10">
    <property type="entry name" value="Trypsin-like serine proteases"/>
    <property type="match status" value="5"/>
</dbReference>
<evidence type="ECO:0000256" key="5">
    <source>
        <dbReference type="ARBA" id="ARBA00023157"/>
    </source>
</evidence>
<reference evidence="12" key="2">
    <citation type="submission" date="2021-08" db="EMBL/GenBank/DDBJ databases">
        <authorList>
            <person name="Eriksson T."/>
        </authorList>
    </citation>
    <scope>NUCLEOTIDE SEQUENCE</scope>
    <source>
        <strain evidence="12">Stoneville</strain>
        <tissue evidence="12">Whole head</tissue>
    </source>
</reference>
<feature type="domain" description="Clip" evidence="11">
    <location>
        <begin position="530"/>
        <end position="577"/>
    </location>
</feature>
<keyword evidence="5" id="KW-1015">Disulfide bond</keyword>
<dbReference type="PROSITE" id="PS50240">
    <property type="entry name" value="TRYPSIN_DOM"/>
    <property type="match status" value="3"/>
</dbReference>
<dbReference type="InterPro" id="IPR001314">
    <property type="entry name" value="Peptidase_S1A"/>
</dbReference>
<protein>
    <submittedName>
        <fullName evidence="12">Uncharacterized protein</fullName>
    </submittedName>
</protein>
<dbReference type="InterPro" id="IPR009003">
    <property type="entry name" value="Peptidase_S1_PA"/>
</dbReference>
<feature type="domain" description="Peptidase S1" evidence="10">
    <location>
        <begin position="988"/>
        <end position="1194"/>
    </location>
</feature>
<evidence type="ECO:0000256" key="4">
    <source>
        <dbReference type="ARBA" id="ARBA00022825"/>
    </source>
</evidence>
<proteinExistence type="inferred from homology"/>
<name>A0A8J6HFA4_TENMO</name>
<dbReference type="Proteomes" id="UP000719412">
    <property type="component" value="Unassembled WGS sequence"/>
</dbReference>
<keyword evidence="6" id="KW-0325">Glycoprotein</keyword>
<dbReference type="InterPro" id="IPR001254">
    <property type="entry name" value="Trypsin_dom"/>
</dbReference>
<accession>A0A8J6HFA4</accession>
<dbReference type="GO" id="GO:0004252">
    <property type="term" value="F:serine-type endopeptidase activity"/>
    <property type="evidence" value="ECO:0007669"/>
    <property type="project" value="InterPro"/>
</dbReference>
<dbReference type="AlphaFoldDB" id="A0A8J6HFA4"/>
<feature type="domain" description="Peptidase S1" evidence="10">
    <location>
        <begin position="620"/>
        <end position="922"/>
    </location>
</feature>
<dbReference type="Pfam" id="PF00089">
    <property type="entry name" value="Trypsin"/>
    <property type="match status" value="3"/>
</dbReference>
<evidence type="ECO:0000256" key="2">
    <source>
        <dbReference type="ARBA" id="ARBA00022729"/>
    </source>
</evidence>
<dbReference type="PROSITE" id="PS00135">
    <property type="entry name" value="TRYPSIN_SER"/>
    <property type="match status" value="2"/>
</dbReference>
<dbReference type="PANTHER" id="PTHR24256">
    <property type="entry name" value="TRYPTASE-RELATED"/>
    <property type="match status" value="1"/>
</dbReference>
<evidence type="ECO:0000313" key="13">
    <source>
        <dbReference type="Proteomes" id="UP000719412"/>
    </source>
</evidence>
<dbReference type="PROSITE" id="PS00134">
    <property type="entry name" value="TRYPSIN_HIS"/>
    <property type="match status" value="3"/>
</dbReference>
<comment type="caution">
    <text evidence="12">The sequence shown here is derived from an EMBL/GenBank/DDBJ whole genome shotgun (WGS) entry which is preliminary data.</text>
</comment>
<feature type="compositionally biased region" description="Low complexity" evidence="9">
    <location>
        <begin position="76"/>
        <end position="92"/>
    </location>
</feature>
<dbReference type="InterPro" id="IPR043504">
    <property type="entry name" value="Peptidase_S1_PA_chymotrypsin"/>
</dbReference>
<evidence type="ECO:0000256" key="9">
    <source>
        <dbReference type="SAM" id="MobiDB-lite"/>
    </source>
</evidence>
<dbReference type="GO" id="GO:0006508">
    <property type="term" value="P:proteolysis"/>
    <property type="evidence" value="ECO:0007669"/>
    <property type="project" value="UniProtKB-KW"/>
</dbReference>
<evidence type="ECO:0000259" key="10">
    <source>
        <dbReference type="PROSITE" id="PS50240"/>
    </source>
</evidence>
<evidence type="ECO:0000259" key="11">
    <source>
        <dbReference type="PROSITE" id="PS51888"/>
    </source>
</evidence>
<sequence length="1195" mass="133775">MCSNFKRAIFRVQIFMGDPLVCCGSYDNYRSKSTPELFGDDPSTWSSSNRRTNSGQNWDSNDDRPRWNVDNRRTNTDSNNNRRTNLSSNNRRTSSEESEWQTEDQGSRTRDRTSNVGSGGTNRRRNQGSSSNLPDRSTCGFQDVDRILDGQVTGLREFPWMALLQYRKKSGNLAFSCGGTLISSRYVLTAGHCVRGQILSKVGPLVNVRLGEYNTETEQDCSNQLGFEICNNKPVDSEIERVIIHPDYSDTNADRYHDVALIKLKRDVPTNDFIKPICLPTPSEKSNVGERLVVAGWGRTEYASSSPVKLKLWVPIAAASQCSSKFRSAGVTLGNKQLCAGGELGRDSCNGDSGGPLMRTTKNDSAQWYIEGIVSFGAKCGSQGWPGIYTRVAEYVEWIRMQIMGACINFKDCPAAMKYIEDFKSNSLHNSSLKTLREAYCGKSPTGRKVICERIPECYQPTDKNYCVKSKDCCVASRLLDTKNVKVRKMLRQSRCDQESGEIKVKCGFLLETEEIFLKETLSTTTEADTCVTPNGLKGRCIPVKSCPTFSGKPVTKNYLDFLKISICDRQNRKICCGLEENVDHICGLDNAASVKIVISKRELLPKQYDCGVQVLGNKISNGEIAELNDFPWLALLKYKIKNGTSKLNCHGTLISKKYVVTAAHCVDFTSVRKDTLGVLDKVVLGEYDLDNTTDCILREYGGPCADPIQELSIESNHSHPKFGTVGGGLYDIALIRLKDPATFSVYVKPICLPLNRIDVALGETFWISGWGKTKPGGPNSKIKLKGRVHHFTRDQCNTGTFQPDVTQICAGSKNGTDTCNGDSGGPLMFQKVFDDRYVSSTKIECIPLKLCPLAMKLIKTKPYAPETIEFLRYSHCGFDGQEPKVWCTLFLFCKTPDSRNGICKNIRECDSFMEYMENVNRRDPVVKKYLKEYRCSTDHDPEIRVCCPDEGKVISDFSSNDLHERFSNSFPDADLEECGKQSSDYKIVGGTNAYLDEYPWLALLKYVNRNVIQYACAGSLINEHYVLTAAHCVDPVIIKQKLLGKLQSVILGEYDTRNETDCIYQKYGQDCADPPQEFPANDYVMHPNYDSSSMINDIAIIRLDRKVVFSGSQITFNRCVFLLSISTCAEMKLLPSVAGDEQKLDPPKTLGRVLEILEDLLYSLGVWRCGTSSRIAIYTKVPSYMEWIVSTIDK</sequence>
<keyword evidence="4 8" id="KW-0720">Serine protease</keyword>
<dbReference type="Gene3D" id="3.30.1640.30">
    <property type="match status" value="3"/>
</dbReference>
<evidence type="ECO:0000256" key="3">
    <source>
        <dbReference type="ARBA" id="ARBA00022801"/>
    </source>
</evidence>
<comment type="similarity">
    <text evidence="7">Belongs to the peptidase S1 family. CLIP subfamily.</text>
</comment>
<keyword evidence="1 8" id="KW-0645">Protease</keyword>
<dbReference type="SMART" id="SM00020">
    <property type="entry name" value="Tryp_SPc"/>
    <property type="match status" value="3"/>
</dbReference>
<dbReference type="PRINTS" id="PR00722">
    <property type="entry name" value="CHYMOTRYPSIN"/>
</dbReference>
<dbReference type="SUPFAM" id="SSF50494">
    <property type="entry name" value="Trypsin-like serine proteases"/>
    <property type="match status" value="3"/>
</dbReference>
<reference evidence="12" key="1">
    <citation type="journal article" date="2020" name="J Insects Food Feed">
        <title>The yellow mealworm (Tenebrio molitor) genome: a resource for the emerging insects as food and feed industry.</title>
        <authorList>
            <person name="Eriksson T."/>
            <person name="Andere A."/>
            <person name="Kelstrup H."/>
            <person name="Emery V."/>
            <person name="Picard C."/>
        </authorList>
    </citation>
    <scope>NUCLEOTIDE SEQUENCE</scope>
    <source>
        <strain evidence="12">Stoneville</strain>
        <tissue evidence="12">Whole head</tissue>
    </source>
</reference>
<dbReference type="FunFam" id="2.40.10.10:FF:000028">
    <property type="entry name" value="Serine protease easter"/>
    <property type="match status" value="3"/>
</dbReference>
<dbReference type="CDD" id="cd00190">
    <property type="entry name" value="Tryp_SPc"/>
    <property type="match status" value="2"/>
</dbReference>
<feature type="domain" description="Peptidase S1" evidence="10">
    <location>
        <begin position="147"/>
        <end position="404"/>
    </location>
</feature>
<dbReference type="InterPro" id="IPR038565">
    <property type="entry name" value="CLIP_sf"/>
</dbReference>
<dbReference type="SMART" id="SM00680">
    <property type="entry name" value="CLIP"/>
    <property type="match status" value="3"/>
</dbReference>
<evidence type="ECO:0000256" key="8">
    <source>
        <dbReference type="RuleBase" id="RU363034"/>
    </source>
</evidence>
<keyword evidence="13" id="KW-1185">Reference proteome</keyword>
<dbReference type="PROSITE" id="PS51888">
    <property type="entry name" value="CLIP"/>
    <property type="match status" value="2"/>
</dbReference>
<feature type="domain" description="Clip" evidence="11">
    <location>
        <begin position="893"/>
        <end position="948"/>
    </location>
</feature>
<feature type="region of interest" description="Disordered" evidence="9">
    <location>
        <begin position="34"/>
        <end position="138"/>
    </location>
</feature>
<gene>
    <name evidence="12" type="ORF">GEV33_009221</name>
</gene>
<dbReference type="Pfam" id="PF12032">
    <property type="entry name" value="CLIP"/>
    <property type="match status" value="3"/>
</dbReference>
<evidence type="ECO:0000313" key="12">
    <source>
        <dbReference type="EMBL" id="KAH0813571.1"/>
    </source>
</evidence>
<dbReference type="FunFam" id="2.40.10.10:FF:000084">
    <property type="entry name" value="Serine protease easter"/>
    <property type="match status" value="1"/>
</dbReference>
<dbReference type="InterPro" id="IPR051487">
    <property type="entry name" value="Ser/Thr_Proteases_Immune/Dev"/>
</dbReference>
<evidence type="ECO:0000256" key="6">
    <source>
        <dbReference type="ARBA" id="ARBA00023180"/>
    </source>
</evidence>
<dbReference type="EMBL" id="JABDTM020025157">
    <property type="protein sequence ID" value="KAH0813571.1"/>
    <property type="molecule type" value="Genomic_DNA"/>
</dbReference>
<feature type="compositionally biased region" description="Basic and acidic residues" evidence="9">
    <location>
        <begin position="61"/>
        <end position="75"/>
    </location>
</feature>
<evidence type="ECO:0000256" key="7">
    <source>
        <dbReference type="ARBA" id="ARBA00024195"/>
    </source>
</evidence>
<feature type="compositionally biased region" description="Low complexity" evidence="9">
    <location>
        <begin position="43"/>
        <end position="54"/>
    </location>
</feature>
<dbReference type="InterPro" id="IPR018114">
    <property type="entry name" value="TRYPSIN_HIS"/>
</dbReference>
<dbReference type="InterPro" id="IPR022700">
    <property type="entry name" value="CLIP"/>
</dbReference>
<keyword evidence="3 8" id="KW-0378">Hydrolase</keyword>